<dbReference type="InterPro" id="IPR017884">
    <property type="entry name" value="SANT_dom"/>
</dbReference>
<dbReference type="SMART" id="SM00717">
    <property type="entry name" value="SANT"/>
    <property type="match status" value="2"/>
</dbReference>
<evidence type="ECO:0000313" key="5">
    <source>
        <dbReference type="Proteomes" id="UP000247409"/>
    </source>
</evidence>
<dbReference type="GO" id="GO:0005654">
    <property type="term" value="C:nucleoplasm"/>
    <property type="evidence" value="ECO:0007669"/>
    <property type="project" value="UniProtKB-ARBA"/>
</dbReference>
<dbReference type="InterPro" id="IPR001005">
    <property type="entry name" value="SANT/Myb"/>
</dbReference>
<evidence type="ECO:0000259" key="2">
    <source>
        <dbReference type="PROSITE" id="PS50090"/>
    </source>
</evidence>
<gene>
    <name evidence="4" type="ORF">BWQ96_05644</name>
</gene>
<dbReference type="GO" id="GO:0032991">
    <property type="term" value="C:protein-containing complex"/>
    <property type="evidence" value="ECO:0007669"/>
    <property type="project" value="UniProtKB-ARBA"/>
</dbReference>
<protein>
    <submittedName>
        <fullName evidence="4">Myb-like protein P</fullName>
    </submittedName>
</protein>
<evidence type="ECO:0000313" key="4">
    <source>
        <dbReference type="EMBL" id="PXF44567.1"/>
    </source>
</evidence>
<dbReference type="PROSITE" id="PS51293">
    <property type="entry name" value="SANT"/>
    <property type="match status" value="1"/>
</dbReference>
<dbReference type="GO" id="GO:0006357">
    <property type="term" value="P:regulation of transcription by RNA polymerase II"/>
    <property type="evidence" value="ECO:0007669"/>
    <property type="project" value="TreeGrafter"/>
</dbReference>
<comment type="caution">
    <text evidence="4">The sequence shown here is derived from an EMBL/GenBank/DDBJ whole genome shotgun (WGS) entry which is preliminary data.</text>
</comment>
<reference evidence="4 5" key="1">
    <citation type="journal article" date="2018" name="Mol. Biol. Evol.">
        <title>Analysis of the draft genome of the red seaweed Gracilariopsis chorda provides insights into genome size evolution in Rhodophyta.</title>
        <authorList>
            <person name="Lee J."/>
            <person name="Yang E.C."/>
            <person name="Graf L."/>
            <person name="Yang J.H."/>
            <person name="Qiu H."/>
            <person name="Zel Zion U."/>
            <person name="Chan C.X."/>
            <person name="Stephens T.G."/>
            <person name="Weber A.P.M."/>
            <person name="Boo G.H."/>
            <person name="Boo S.M."/>
            <person name="Kim K.M."/>
            <person name="Shin Y."/>
            <person name="Jung M."/>
            <person name="Lee S.J."/>
            <person name="Yim H.S."/>
            <person name="Lee J.H."/>
            <person name="Bhattacharya D."/>
            <person name="Yoon H.S."/>
        </authorList>
    </citation>
    <scope>NUCLEOTIDE SEQUENCE [LARGE SCALE GENOMIC DNA]</scope>
    <source>
        <strain evidence="4 5">SKKU-2015</strain>
        <tissue evidence="4">Whole body</tissue>
    </source>
</reference>
<evidence type="ECO:0000259" key="3">
    <source>
        <dbReference type="PROSITE" id="PS51293"/>
    </source>
</evidence>
<dbReference type="InterPro" id="IPR051571">
    <property type="entry name" value="N-CoR_corepressor"/>
</dbReference>
<dbReference type="Pfam" id="PF00249">
    <property type="entry name" value="Myb_DNA-binding"/>
    <property type="match status" value="1"/>
</dbReference>
<dbReference type="PANTHER" id="PTHR13992">
    <property type="entry name" value="NUCLEAR RECEPTOR CO-REPRESSOR RELATED NCOR"/>
    <property type="match status" value="1"/>
</dbReference>
<dbReference type="AlphaFoldDB" id="A0A2V3IS49"/>
<dbReference type="CDD" id="cd00167">
    <property type="entry name" value="SANT"/>
    <property type="match status" value="2"/>
</dbReference>
<dbReference type="OrthoDB" id="3068at2759"/>
<dbReference type="GO" id="GO:0000785">
    <property type="term" value="C:chromatin"/>
    <property type="evidence" value="ECO:0007669"/>
    <property type="project" value="TreeGrafter"/>
</dbReference>
<dbReference type="PROSITE" id="PS50090">
    <property type="entry name" value="MYB_LIKE"/>
    <property type="match status" value="1"/>
</dbReference>
<dbReference type="SUPFAM" id="SSF46689">
    <property type="entry name" value="Homeodomain-like"/>
    <property type="match status" value="2"/>
</dbReference>
<sequence>MVQEQNAQDRYALEQSLQAVERSIQITEQAIERERSSMQHDRFGRRTIEMPPCLRKLYESSEWRNQDVYIWPTVLKISQDGHARAAIAENALQRLHYRPPGPIPTHPALADAAIKDAKEAVERVTLSVKKVMTDRRKTRHALRKDLAKQYMERRKAWIKRLDMSKSSMTEEQKQAARRRDREILMATRSSAGNGSQLTPREVDLIFEEIEAAGGTAGGLERWGRSITGIPDHSPGYLPPASDGGVLIEDPLAYHYFSRYINPWTRTEILLFLDKFIAHGKNFRRIASFFKHKTVEDIVRFYFDNKVRLNLKNLAKEGNTRKRGNKRAYLQRLAELPLESRSIKDNFIYQPDMFSDSDTEEGMETLKAEKMKQGALGRGWTGSDRQALIFALCRYDVSDDDESKPVPTVWSQIASAVGNKTPRQCRQFYFQHKAVLALDGYRPPNPRKRGRCTTTDSTNDHPQKVQRREKVLLRQSIESANSMPNITSTTMIRPRTEQV</sequence>
<name>A0A2V3IS49_9FLOR</name>
<evidence type="ECO:0000256" key="1">
    <source>
        <dbReference type="SAM" id="MobiDB-lite"/>
    </source>
</evidence>
<dbReference type="PANTHER" id="PTHR13992:SF39">
    <property type="entry name" value="SMRTER, ISOFORM G"/>
    <property type="match status" value="1"/>
</dbReference>
<feature type="domain" description="SANT" evidence="3">
    <location>
        <begin position="258"/>
        <end position="309"/>
    </location>
</feature>
<dbReference type="InterPro" id="IPR009057">
    <property type="entry name" value="Homeodomain-like_sf"/>
</dbReference>
<organism evidence="4 5">
    <name type="scientific">Gracilariopsis chorda</name>
    <dbReference type="NCBI Taxonomy" id="448386"/>
    <lineage>
        <taxon>Eukaryota</taxon>
        <taxon>Rhodophyta</taxon>
        <taxon>Florideophyceae</taxon>
        <taxon>Rhodymeniophycidae</taxon>
        <taxon>Gracilariales</taxon>
        <taxon>Gracilariaceae</taxon>
        <taxon>Gracilariopsis</taxon>
    </lineage>
</organism>
<dbReference type="EMBL" id="NBIV01000087">
    <property type="protein sequence ID" value="PXF44567.1"/>
    <property type="molecule type" value="Genomic_DNA"/>
</dbReference>
<feature type="domain" description="Myb-like" evidence="2">
    <location>
        <begin position="379"/>
        <end position="432"/>
    </location>
</feature>
<proteinExistence type="predicted"/>
<accession>A0A2V3IS49</accession>
<dbReference type="STRING" id="448386.A0A2V3IS49"/>
<keyword evidence="5" id="KW-1185">Reference proteome</keyword>
<dbReference type="Proteomes" id="UP000247409">
    <property type="component" value="Unassembled WGS sequence"/>
</dbReference>
<feature type="region of interest" description="Disordered" evidence="1">
    <location>
        <begin position="439"/>
        <end position="465"/>
    </location>
</feature>
<dbReference type="Gene3D" id="1.10.10.60">
    <property type="entry name" value="Homeodomain-like"/>
    <property type="match status" value="2"/>
</dbReference>